<evidence type="ECO:0000313" key="3">
    <source>
        <dbReference type="EMBL" id="OXS73957.1"/>
    </source>
</evidence>
<evidence type="ECO:0000313" key="6">
    <source>
        <dbReference type="Proteomes" id="UP000215545"/>
    </source>
</evidence>
<dbReference type="PANTHER" id="PTHR35561">
    <property type="entry name" value="RNA 2',3'-CYCLIC PHOSPHODIESTERASE"/>
    <property type="match status" value="1"/>
</dbReference>
<dbReference type="HAMAP" id="MF_01940">
    <property type="entry name" value="RNA_CPDase"/>
    <property type="match status" value="1"/>
</dbReference>
<keyword evidence="1 2" id="KW-0378">Hydrolase</keyword>
<dbReference type="Gene3D" id="3.90.1140.10">
    <property type="entry name" value="Cyclic phosphodiesterase"/>
    <property type="match status" value="1"/>
</dbReference>
<evidence type="ECO:0000256" key="2">
    <source>
        <dbReference type="HAMAP-Rule" id="MF_01940"/>
    </source>
</evidence>
<sequence>MTPHYFFALVLPDEIKQAIAEEMETRHHLFQKSVHPEDYHLTLAFLGSVSGEAIKGACEHVQQAVDTVSSFPLTITGFGTFGKETAPRIFWAGTDEPAALFLLQQKVSSACKRAGLKIDEKPFRPHVTTARKWLNAEKPFKQLRETLVWPFFTAAEIALFQTNVKNEPKYEKKWSCTLKQLGEDKHNGPIS</sequence>
<name>A0A1N7CAK7_9BACI</name>
<dbReference type="RefSeq" id="WP_045851693.1">
    <property type="nucleotide sequence ID" value="NZ_FTLX01000012.1"/>
</dbReference>
<evidence type="ECO:0000313" key="5">
    <source>
        <dbReference type="Proteomes" id="UP000186385"/>
    </source>
</evidence>
<reference evidence="4 5" key="1">
    <citation type="submission" date="2017-01" db="EMBL/GenBank/DDBJ databases">
        <authorList>
            <person name="Mah S.A."/>
            <person name="Swanson W.J."/>
            <person name="Moy G.W."/>
            <person name="Vacquier V.D."/>
        </authorList>
    </citation>
    <scope>NUCLEOTIDE SEQUENCE [LARGE SCALE GENOMIC DNA]</scope>
    <source>
        <strain evidence="4 5">NIO-1016</strain>
    </source>
</reference>
<feature type="short sequence motif" description="HXTX 2" evidence="2">
    <location>
        <begin position="126"/>
        <end position="129"/>
    </location>
</feature>
<organism evidence="4 5">
    <name type="scientific">Domibacillus enclensis</name>
    <dbReference type="NCBI Taxonomy" id="1017273"/>
    <lineage>
        <taxon>Bacteria</taxon>
        <taxon>Bacillati</taxon>
        <taxon>Bacillota</taxon>
        <taxon>Bacilli</taxon>
        <taxon>Bacillales</taxon>
        <taxon>Bacillaceae</taxon>
        <taxon>Domibacillus</taxon>
    </lineage>
</organism>
<dbReference type="OrthoDB" id="9789350at2"/>
<comment type="catalytic activity">
    <reaction evidence="2">
        <text>a 3'-end 2',3'-cyclophospho-ribonucleotide-RNA + H2O = a 3'-end 2'-phospho-ribonucleotide-RNA + H(+)</text>
        <dbReference type="Rhea" id="RHEA:11828"/>
        <dbReference type="Rhea" id="RHEA-COMP:10464"/>
        <dbReference type="Rhea" id="RHEA-COMP:17353"/>
        <dbReference type="ChEBI" id="CHEBI:15377"/>
        <dbReference type="ChEBI" id="CHEBI:15378"/>
        <dbReference type="ChEBI" id="CHEBI:83064"/>
        <dbReference type="ChEBI" id="CHEBI:173113"/>
        <dbReference type="EC" id="3.1.4.58"/>
    </reaction>
</comment>
<reference evidence="6" key="2">
    <citation type="submission" date="2017-03" db="EMBL/GenBank/DDBJ databases">
        <title>Bacillus sp. V-88(T) DSM27956, whole genome shotgun sequencing project.</title>
        <authorList>
            <person name="Dastager S.G."/>
            <person name="Neurgaonkar P.S."/>
            <person name="Dharne M.S."/>
        </authorList>
    </citation>
    <scope>NUCLEOTIDE SEQUENCE [LARGE SCALE GENOMIC DNA]</scope>
    <source>
        <strain evidence="6">DSM 25145</strain>
    </source>
</reference>
<dbReference type="AlphaFoldDB" id="A0A1N7CAK7"/>
<dbReference type="GO" id="GO:0004113">
    <property type="term" value="F:2',3'-cyclic-nucleotide 3'-phosphodiesterase activity"/>
    <property type="evidence" value="ECO:0007669"/>
    <property type="project" value="InterPro"/>
</dbReference>
<dbReference type="InterPro" id="IPR004175">
    <property type="entry name" value="RNA_CPDase"/>
</dbReference>
<proteinExistence type="inferred from homology"/>
<dbReference type="Pfam" id="PF13563">
    <property type="entry name" value="2_5_RNA_ligase2"/>
    <property type="match status" value="1"/>
</dbReference>
<accession>A0A1N7CAK7</accession>
<dbReference type="Proteomes" id="UP000186385">
    <property type="component" value="Unassembled WGS sequence"/>
</dbReference>
<dbReference type="STRING" id="1017273.SAMN05443094_11248"/>
<protein>
    <recommendedName>
        <fullName evidence="2">RNA 2',3'-cyclic phosphodiesterase</fullName>
        <shortName evidence="2">RNA 2',3'-CPDase</shortName>
        <ecNumber evidence="2">3.1.4.58</ecNumber>
    </recommendedName>
</protein>
<feature type="active site" description="Proton acceptor" evidence="2">
    <location>
        <position position="126"/>
    </location>
</feature>
<dbReference type="EC" id="3.1.4.58" evidence="2"/>
<comment type="function">
    <text evidence="2">Hydrolyzes RNA 2',3'-cyclic phosphodiester to an RNA 2'-phosphomonoester.</text>
</comment>
<dbReference type="EMBL" id="MWSK01000012">
    <property type="protein sequence ID" value="OXS73957.1"/>
    <property type="molecule type" value="Genomic_DNA"/>
</dbReference>
<comment type="similarity">
    <text evidence="2">Belongs to the 2H phosphoesterase superfamily. ThpR family.</text>
</comment>
<dbReference type="SUPFAM" id="SSF55144">
    <property type="entry name" value="LigT-like"/>
    <property type="match status" value="1"/>
</dbReference>
<dbReference type="GO" id="GO:0016874">
    <property type="term" value="F:ligase activity"/>
    <property type="evidence" value="ECO:0007669"/>
    <property type="project" value="UniProtKB-KW"/>
</dbReference>
<reference evidence="3" key="3">
    <citation type="submission" date="2017-03" db="EMBL/GenBank/DDBJ databases">
        <authorList>
            <person name="Dastager S.G."/>
            <person name="Neurgaonkar P.S."/>
            <person name="Dharne M.S."/>
        </authorList>
    </citation>
    <scope>NUCLEOTIDE SEQUENCE</scope>
    <source>
        <strain evidence="3">DSM 25145</strain>
    </source>
</reference>
<feature type="active site" description="Proton donor" evidence="2">
    <location>
        <position position="40"/>
    </location>
</feature>
<keyword evidence="6" id="KW-1185">Reference proteome</keyword>
<evidence type="ECO:0000313" key="4">
    <source>
        <dbReference type="EMBL" id="SIR60626.1"/>
    </source>
</evidence>
<evidence type="ECO:0000256" key="1">
    <source>
        <dbReference type="ARBA" id="ARBA00022801"/>
    </source>
</evidence>
<feature type="short sequence motif" description="HXTX 1" evidence="2">
    <location>
        <begin position="40"/>
        <end position="43"/>
    </location>
</feature>
<dbReference type="NCBIfam" id="TIGR02258">
    <property type="entry name" value="2_5_ligase"/>
    <property type="match status" value="1"/>
</dbReference>
<dbReference type="GO" id="GO:0008664">
    <property type="term" value="F:RNA 2',3'-cyclic 3'-phosphodiesterase activity"/>
    <property type="evidence" value="ECO:0007669"/>
    <property type="project" value="UniProtKB-EC"/>
</dbReference>
<dbReference type="Proteomes" id="UP000215545">
    <property type="component" value="Unassembled WGS sequence"/>
</dbReference>
<keyword evidence="4" id="KW-0436">Ligase</keyword>
<dbReference type="InterPro" id="IPR009097">
    <property type="entry name" value="Cyclic_Pdiesterase"/>
</dbReference>
<gene>
    <name evidence="3" type="ORF">B1B05_17615</name>
    <name evidence="4" type="ORF">SAMN05443094_11248</name>
</gene>
<dbReference type="EMBL" id="FTLX01000012">
    <property type="protein sequence ID" value="SIR60626.1"/>
    <property type="molecule type" value="Genomic_DNA"/>
</dbReference>
<dbReference type="PANTHER" id="PTHR35561:SF1">
    <property type="entry name" value="RNA 2',3'-CYCLIC PHOSPHODIESTERASE"/>
    <property type="match status" value="1"/>
</dbReference>